<dbReference type="Proteomes" id="UP001596058">
    <property type="component" value="Unassembled WGS sequence"/>
</dbReference>
<protein>
    <submittedName>
        <fullName evidence="1">Uncharacterized protein</fullName>
    </submittedName>
</protein>
<accession>A0ABW1DEI7</accession>
<dbReference type="RefSeq" id="WP_379524792.1">
    <property type="nucleotide sequence ID" value="NZ_JBHSPA010000125.1"/>
</dbReference>
<evidence type="ECO:0000313" key="2">
    <source>
        <dbReference type="Proteomes" id="UP001596058"/>
    </source>
</evidence>
<comment type="caution">
    <text evidence="1">The sequence shown here is derived from an EMBL/GenBank/DDBJ whole genome shotgun (WGS) entry which is preliminary data.</text>
</comment>
<proteinExistence type="predicted"/>
<name>A0ABW1DEI7_9ACTN</name>
<keyword evidence="2" id="KW-1185">Reference proteome</keyword>
<sequence length="95" mass="9999">MVSPGGVVASGGWGVVRARCRGYYGVLVGRVELSGPVRAWWFRRLRAGRVSLCGVLGSWLVVRGVCGAGLSMVTGLLCRLICGYYPGEGRTAPGL</sequence>
<organism evidence="1 2">
    <name type="scientific">Nonomuraea insulae</name>
    <dbReference type="NCBI Taxonomy" id="1616787"/>
    <lineage>
        <taxon>Bacteria</taxon>
        <taxon>Bacillati</taxon>
        <taxon>Actinomycetota</taxon>
        <taxon>Actinomycetes</taxon>
        <taxon>Streptosporangiales</taxon>
        <taxon>Streptosporangiaceae</taxon>
        <taxon>Nonomuraea</taxon>
    </lineage>
</organism>
<reference evidence="2" key="1">
    <citation type="journal article" date="2019" name="Int. J. Syst. Evol. Microbiol.">
        <title>The Global Catalogue of Microorganisms (GCM) 10K type strain sequencing project: providing services to taxonomists for standard genome sequencing and annotation.</title>
        <authorList>
            <consortium name="The Broad Institute Genomics Platform"/>
            <consortium name="The Broad Institute Genome Sequencing Center for Infectious Disease"/>
            <person name="Wu L."/>
            <person name="Ma J."/>
        </authorList>
    </citation>
    <scope>NUCLEOTIDE SEQUENCE [LARGE SCALE GENOMIC DNA]</scope>
    <source>
        <strain evidence="2">CCUG 53903</strain>
    </source>
</reference>
<gene>
    <name evidence="1" type="ORF">ACFPZ3_67125</name>
</gene>
<dbReference type="EMBL" id="JBHSPA010000125">
    <property type="protein sequence ID" value="MFC5835373.1"/>
    <property type="molecule type" value="Genomic_DNA"/>
</dbReference>
<evidence type="ECO:0000313" key="1">
    <source>
        <dbReference type="EMBL" id="MFC5835373.1"/>
    </source>
</evidence>